<proteinExistence type="predicted"/>
<dbReference type="RefSeq" id="WP_379190978.1">
    <property type="nucleotide sequence ID" value="NZ_JBHSOW010000095.1"/>
</dbReference>
<evidence type="ECO:0000313" key="2">
    <source>
        <dbReference type="Proteomes" id="UP001596047"/>
    </source>
</evidence>
<accession>A0ABW0W2U7</accession>
<keyword evidence="2" id="KW-1185">Reference proteome</keyword>
<reference evidence="2" key="1">
    <citation type="journal article" date="2019" name="Int. J. Syst. Evol. Microbiol.">
        <title>The Global Catalogue of Microorganisms (GCM) 10K type strain sequencing project: providing services to taxonomists for standard genome sequencing and annotation.</title>
        <authorList>
            <consortium name="The Broad Institute Genomics Platform"/>
            <consortium name="The Broad Institute Genome Sequencing Center for Infectious Disease"/>
            <person name="Wu L."/>
            <person name="Ma J."/>
        </authorList>
    </citation>
    <scope>NUCLEOTIDE SEQUENCE [LARGE SCALE GENOMIC DNA]</scope>
    <source>
        <strain evidence="2">CGMCC 1.3240</strain>
    </source>
</reference>
<name>A0ABW0W2U7_9BACL</name>
<gene>
    <name evidence="1" type="ORF">ACFPYJ_25160</name>
</gene>
<dbReference type="EMBL" id="JBHSOW010000095">
    <property type="protein sequence ID" value="MFC5652342.1"/>
    <property type="molecule type" value="Genomic_DNA"/>
</dbReference>
<protein>
    <submittedName>
        <fullName evidence="1">Uncharacterized protein</fullName>
    </submittedName>
</protein>
<organism evidence="1 2">
    <name type="scientific">Paenibacillus solisilvae</name>
    <dbReference type="NCBI Taxonomy" id="2486751"/>
    <lineage>
        <taxon>Bacteria</taxon>
        <taxon>Bacillati</taxon>
        <taxon>Bacillota</taxon>
        <taxon>Bacilli</taxon>
        <taxon>Bacillales</taxon>
        <taxon>Paenibacillaceae</taxon>
        <taxon>Paenibacillus</taxon>
    </lineage>
</organism>
<evidence type="ECO:0000313" key="1">
    <source>
        <dbReference type="EMBL" id="MFC5652342.1"/>
    </source>
</evidence>
<comment type="caution">
    <text evidence="1">The sequence shown here is derived from an EMBL/GenBank/DDBJ whole genome shotgun (WGS) entry which is preliminary data.</text>
</comment>
<sequence length="238" mass="26696">MNLTVAIIIVIIALGSIQLFFKRKFPQTEVEAESAESLPQQPELDDTPDLPIGPGYKTQWYAVKTSETKELLQEMRLTDIQTANWRSGLSAAGGEGYYFVSPAVKGWTLIVNPIMPDMSFEDRNNPITVITQLSKRFEEAYYFGTHRVVEYHVWAKAVDGELIRAYGYVGDHGLVLIDQGGLTDEERAHHLQFTGPDAEEPVLPSEEDVLLIAKLWTFDPGKEEEDYPLGTGFIGVME</sequence>
<dbReference type="Proteomes" id="UP001596047">
    <property type="component" value="Unassembled WGS sequence"/>
</dbReference>